<dbReference type="PANTHER" id="PTHR35801">
    <property type="entry name" value="PHOSPHOSERINE PHOSPHATASE RSBX"/>
    <property type="match status" value="1"/>
</dbReference>
<dbReference type="RefSeq" id="WP_052116136.1">
    <property type="nucleotide sequence ID" value="NZ_JRKJ01000004.1"/>
</dbReference>
<dbReference type="AlphaFoldDB" id="A0A0A2X449"/>
<dbReference type="STRING" id="1300345.LF41_2186"/>
<comment type="caution">
    <text evidence="2">The sequence shown here is derived from an EMBL/GenBank/DDBJ whole genome shotgun (WGS) entry which is preliminary data.</text>
</comment>
<gene>
    <name evidence="2" type="ORF">LF41_2186</name>
</gene>
<protein>
    <submittedName>
        <fullName evidence="2">Stage II sporulation protein E</fullName>
    </submittedName>
</protein>
<organism evidence="2 3">
    <name type="scientific">Lysobacter dokdonensis DS-58</name>
    <dbReference type="NCBI Taxonomy" id="1300345"/>
    <lineage>
        <taxon>Bacteria</taxon>
        <taxon>Pseudomonadati</taxon>
        <taxon>Pseudomonadota</taxon>
        <taxon>Gammaproteobacteria</taxon>
        <taxon>Lysobacterales</taxon>
        <taxon>Lysobacteraceae</taxon>
        <taxon>Noviluteimonas</taxon>
    </lineage>
</organism>
<dbReference type="SUPFAM" id="SSF55874">
    <property type="entry name" value="ATPase domain of HSP90 chaperone/DNA topoisomerase II/histidine kinase"/>
    <property type="match status" value="1"/>
</dbReference>
<dbReference type="Gene3D" id="3.60.40.10">
    <property type="entry name" value="PPM-type phosphatase domain"/>
    <property type="match status" value="1"/>
</dbReference>
<dbReference type="InterPro" id="IPR036457">
    <property type="entry name" value="PPM-type-like_dom_sf"/>
</dbReference>
<dbReference type="Proteomes" id="UP000030518">
    <property type="component" value="Unassembled WGS sequence"/>
</dbReference>
<dbReference type="InterPro" id="IPR003594">
    <property type="entry name" value="HATPase_dom"/>
</dbReference>
<dbReference type="SUPFAM" id="SSF81606">
    <property type="entry name" value="PP2C-like"/>
    <property type="match status" value="1"/>
</dbReference>
<dbReference type="PANTHER" id="PTHR35801:SF1">
    <property type="entry name" value="PHOSPHOSERINE PHOSPHATASE RSBX"/>
    <property type="match status" value="1"/>
</dbReference>
<evidence type="ECO:0000313" key="2">
    <source>
        <dbReference type="EMBL" id="KGQ20019.1"/>
    </source>
</evidence>
<dbReference type="EMBL" id="JRKJ01000004">
    <property type="protein sequence ID" value="KGQ20019.1"/>
    <property type="molecule type" value="Genomic_DNA"/>
</dbReference>
<name>A0A0A2X449_9GAMM</name>
<reference evidence="2 3" key="1">
    <citation type="submission" date="2014-09" db="EMBL/GenBank/DDBJ databases">
        <title>Genome sequences of Lysobacter dokdonensis DS-58.</title>
        <authorList>
            <person name="Kim J.F."/>
            <person name="Kwak M.-J."/>
        </authorList>
    </citation>
    <scope>NUCLEOTIDE SEQUENCE [LARGE SCALE GENOMIC DNA]</scope>
    <source>
        <strain evidence="2 3">DS-58</strain>
    </source>
</reference>
<dbReference type="InterPro" id="IPR036890">
    <property type="entry name" value="HATPase_C_sf"/>
</dbReference>
<dbReference type="PATRIC" id="fig|1300345.3.peg.766"/>
<dbReference type="InterPro" id="IPR039248">
    <property type="entry name" value="Ptase_RsbX"/>
</dbReference>
<proteinExistence type="predicted"/>
<accession>A0A0A2X449</accession>
<evidence type="ECO:0000313" key="3">
    <source>
        <dbReference type="Proteomes" id="UP000030518"/>
    </source>
</evidence>
<dbReference type="Gene3D" id="3.30.565.10">
    <property type="entry name" value="Histidine kinase-like ATPase, C-terminal domain"/>
    <property type="match status" value="1"/>
</dbReference>
<sequence>MQALHAGGMVHAVPIDDASRVGQARRLATQIAHDIGFDHDDTGRVALVATELSTNILKHAQRGELQIQAITNDGGRGIELIAVDQGPGFDFTACLHDGMSTTGTQGIGLGAVTRQAQVVDMFADARGAVVMARLHPRQRAQRDLRYGASQRAYGGEPVCGDGWAVSYNGASRIAMVVDGLGHGIAAHDAAVAAIRGFVEDHAGDPVSSMDQLHSAMSGTRGGAVAVAKFDDGPRNLRFAGIGNISAALHSLEGSRGLASHPGIVGAQYRGARAFDFPDAGGKLLILHSDGLQTRWSLSDYPGLALRHPAVVAAVLLRDFDRGRDDATVLALALGDRR</sequence>
<keyword evidence="3" id="KW-1185">Reference proteome</keyword>
<evidence type="ECO:0000259" key="1">
    <source>
        <dbReference type="Pfam" id="PF13581"/>
    </source>
</evidence>
<feature type="domain" description="Histidine kinase/HSP90-like ATPase" evidence="1">
    <location>
        <begin position="18"/>
        <end position="131"/>
    </location>
</feature>
<dbReference type="eggNOG" id="COG2172">
    <property type="taxonomic scope" value="Bacteria"/>
</dbReference>
<dbReference type="Pfam" id="PF13581">
    <property type="entry name" value="HATPase_c_2"/>
    <property type="match status" value="1"/>
</dbReference>